<dbReference type="RefSeq" id="WP_268062800.1">
    <property type="nucleotide sequence ID" value="NZ_JAPQFJ010000026.1"/>
</dbReference>
<sequence length="125" mass="13975">MRLRRSLSMMLFLIICLLMGCSGGSYKINEGDIKASDNSINGSYGSFTGNYFKKVKFEKGEDIKFDFEINTVKGRVSAKVIDSQDNTVAKIEKSKSVKIDKADTYTIKVEGENHEGGFVLTWNIN</sequence>
<proteinExistence type="predicted"/>
<gene>
    <name evidence="1" type="ORF">OW729_17290</name>
</gene>
<dbReference type="PROSITE" id="PS51257">
    <property type="entry name" value="PROKAR_LIPOPROTEIN"/>
    <property type="match status" value="1"/>
</dbReference>
<dbReference type="EMBL" id="JAPQFJ010000026">
    <property type="protein sequence ID" value="MCY6960363.1"/>
    <property type="molecule type" value="Genomic_DNA"/>
</dbReference>
<accession>A0ABT4DFB4</accession>
<reference evidence="1" key="1">
    <citation type="submission" date="2022-12" db="EMBL/GenBank/DDBJ databases">
        <title>Clostridium sp. nov., isolated from industrial wastewater.</title>
        <authorList>
            <person name="Jiayan W."/>
        </authorList>
    </citation>
    <scope>NUCLEOTIDE SEQUENCE</scope>
    <source>
        <strain evidence="1">ZC22-4</strain>
    </source>
</reference>
<organism evidence="1 2">
    <name type="scientific">Clostridium brassicae</name>
    <dbReference type="NCBI Taxonomy" id="2999072"/>
    <lineage>
        <taxon>Bacteria</taxon>
        <taxon>Bacillati</taxon>
        <taxon>Bacillota</taxon>
        <taxon>Clostridia</taxon>
        <taxon>Eubacteriales</taxon>
        <taxon>Clostridiaceae</taxon>
        <taxon>Clostridium</taxon>
    </lineage>
</organism>
<dbReference type="Proteomes" id="UP001144612">
    <property type="component" value="Unassembled WGS sequence"/>
</dbReference>
<evidence type="ECO:0008006" key="3">
    <source>
        <dbReference type="Google" id="ProtNLM"/>
    </source>
</evidence>
<name>A0ABT4DFB4_9CLOT</name>
<evidence type="ECO:0000313" key="1">
    <source>
        <dbReference type="EMBL" id="MCY6960363.1"/>
    </source>
</evidence>
<keyword evidence="2" id="KW-1185">Reference proteome</keyword>
<protein>
    <recommendedName>
        <fullName evidence="3">Lipoprotein</fullName>
    </recommendedName>
</protein>
<evidence type="ECO:0000313" key="2">
    <source>
        <dbReference type="Proteomes" id="UP001144612"/>
    </source>
</evidence>
<comment type="caution">
    <text evidence="1">The sequence shown here is derived from an EMBL/GenBank/DDBJ whole genome shotgun (WGS) entry which is preliminary data.</text>
</comment>